<dbReference type="AlphaFoldDB" id="A0A1I7ZER5"/>
<protein>
    <submittedName>
        <fullName evidence="2">Uncharacterized protein</fullName>
    </submittedName>
</protein>
<name>A0A1I7ZER5_9BILA</name>
<evidence type="ECO:0000313" key="2">
    <source>
        <dbReference type="WBParaSite" id="L893_g25667.t1"/>
    </source>
</evidence>
<accession>A0A1I7ZER5</accession>
<dbReference type="Proteomes" id="UP000095287">
    <property type="component" value="Unplaced"/>
</dbReference>
<reference evidence="2" key="1">
    <citation type="submission" date="2016-11" db="UniProtKB">
        <authorList>
            <consortium name="WormBaseParasite"/>
        </authorList>
    </citation>
    <scope>IDENTIFICATION</scope>
</reference>
<dbReference type="WBParaSite" id="L893_g25667.t1">
    <property type="protein sequence ID" value="L893_g25667.t1"/>
    <property type="gene ID" value="L893_g25667"/>
</dbReference>
<proteinExistence type="predicted"/>
<evidence type="ECO:0000313" key="1">
    <source>
        <dbReference type="Proteomes" id="UP000095287"/>
    </source>
</evidence>
<organism evidence="1 2">
    <name type="scientific">Steinernema glaseri</name>
    <dbReference type="NCBI Taxonomy" id="37863"/>
    <lineage>
        <taxon>Eukaryota</taxon>
        <taxon>Metazoa</taxon>
        <taxon>Ecdysozoa</taxon>
        <taxon>Nematoda</taxon>
        <taxon>Chromadorea</taxon>
        <taxon>Rhabditida</taxon>
        <taxon>Tylenchina</taxon>
        <taxon>Panagrolaimomorpha</taxon>
        <taxon>Strongyloidoidea</taxon>
        <taxon>Steinernematidae</taxon>
        <taxon>Steinernema</taxon>
    </lineage>
</organism>
<keyword evidence="1" id="KW-1185">Reference proteome</keyword>
<sequence length="108" mass="12213">MCSKKFFAHTKWDRRLRVLRVCGETLCILDLDIDRDDPNPALTETSREQSVPNETLHGTSLLVAATVLPCCWNIAKSPSLLAQSERTRFDAMAQLKCLGYDICRQIVC</sequence>